<sequence>MTAEPPATGRAANEPELPAISEEEWARFVEESAGPARARAPREPSARARMVTERLRREDEAAARRRGPLRRWRRRGRPAVPRQPDGWRTAPARPQARGQRWWGVVAGLVFVVLLVVVVADPARVLS</sequence>
<dbReference type="Proteomes" id="UP000028058">
    <property type="component" value="Unassembled WGS sequence"/>
</dbReference>
<comment type="caution">
    <text evidence="3">The sequence shown here is derived from an EMBL/GenBank/DDBJ whole genome shotgun (WGS) entry which is preliminary data.</text>
</comment>
<evidence type="ECO:0000313" key="3">
    <source>
        <dbReference type="EMBL" id="RKM99243.1"/>
    </source>
</evidence>
<feature type="compositionally biased region" description="Basic and acidic residues" evidence="1">
    <location>
        <begin position="54"/>
        <end position="63"/>
    </location>
</feature>
<keyword evidence="2" id="KW-1133">Transmembrane helix</keyword>
<evidence type="ECO:0000256" key="2">
    <source>
        <dbReference type="SAM" id="Phobius"/>
    </source>
</evidence>
<gene>
    <name evidence="3" type="ORF">SFRA_003375</name>
</gene>
<feature type="transmembrane region" description="Helical" evidence="2">
    <location>
        <begin position="101"/>
        <end position="119"/>
    </location>
</feature>
<reference evidence="3 4" key="1">
    <citation type="journal article" date="2014" name="Genome Announc.">
        <title>Draft Genome Sequence of Streptomyces fradiae ATCC 19609, a Strain Highly Sensitive to Antibiotics.</title>
        <authorList>
            <person name="Bekker O.B."/>
            <person name="Klimina K.M."/>
            <person name="Vatlin A.A."/>
            <person name="Zakharevich N.V."/>
            <person name="Kasianov A.S."/>
            <person name="Danilenko V.N."/>
        </authorList>
    </citation>
    <scope>NUCLEOTIDE SEQUENCE [LARGE SCALE GENOMIC DNA]</scope>
    <source>
        <strain evidence="3 4">ATCC 19609</strain>
    </source>
</reference>
<name>A0A3M8FD02_9ACTN</name>
<keyword evidence="2" id="KW-0812">Transmembrane</keyword>
<organism evidence="3 4">
    <name type="scientific">Streptomyces xinghaiensis</name>
    <dbReference type="NCBI Taxonomy" id="1038928"/>
    <lineage>
        <taxon>Bacteria</taxon>
        <taxon>Bacillati</taxon>
        <taxon>Actinomycetota</taxon>
        <taxon>Actinomycetes</taxon>
        <taxon>Kitasatosporales</taxon>
        <taxon>Streptomycetaceae</taxon>
        <taxon>Streptomyces</taxon>
    </lineage>
</organism>
<feature type="region of interest" description="Disordered" evidence="1">
    <location>
        <begin position="54"/>
        <end position="94"/>
    </location>
</feature>
<evidence type="ECO:0008006" key="5">
    <source>
        <dbReference type="Google" id="ProtNLM"/>
    </source>
</evidence>
<accession>A0A3M8FD02</accession>
<evidence type="ECO:0000256" key="1">
    <source>
        <dbReference type="SAM" id="MobiDB-lite"/>
    </source>
</evidence>
<dbReference type="AlphaFoldDB" id="A0A3M8FD02"/>
<protein>
    <recommendedName>
        <fullName evidence="5">DUF3040 domain-containing protein</fullName>
    </recommendedName>
</protein>
<feature type="compositionally biased region" description="Basic residues" evidence="1">
    <location>
        <begin position="64"/>
        <end position="77"/>
    </location>
</feature>
<keyword evidence="2" id="KW-0472">Membrane</keyword>
<proteinExistence type="predicted"/>
<keyword evidence="4" id="KW-1185">Reference proteome</keyword>
<evidence type="ECO:0000313" key="4">
    <source>
        <dbReference type="Proteomes" id="UP000028058"/>
    </source>
</evidence>
<dbReference type="RefSeq" id="WP_050363482.1">
    <property type="nucleotide sequence ID" value="NZ_CP134822.1"/>
</dbReference>
<dbReference type="EMBL" id="JNAD02000001">
    <property type="protein sequence ID" value="RKM99243.1"/>
    <property type="molecule type" value="Genomic_DNA"/>
</dbReference>